<evidence type="ECO:0000256" key="2">
    <source>
        <dbReference type="ARBA" id="ARBA00022729"/>
    </source>
</evidence>
<feature type="chain" id="PRO_5045946973" description="Leucine-rich repeat-containing N-terminal plant-type domain-containing protein" evidence="4">
    <location>
        <begin position="22"/>
        <end position="166"/>
    </location>
</feature>
<feature type="domain" description="Leucine-rich repeat-containing N-terminal plant-type" evidence="5">
    <location>
        <begin position="23"/>
        <end position="65"/>
    </location>
</feature>
<comment type="caution">
    <text evidence="6">The sequence shown here is derived from an EMBL/GenBank/DDBJ whole genome shotgun (WGS) entry which is preliminary data.</text>
</comment>
<keyword evidence="1" id="KW-0433">Leucine-rich repeat</keyword>
<accession>A0ABQ9BZA2</accession>
<keyword evidence="7" id="KW-1185">Reference proteome</keyword>
<evidence type="ECO:0000256" key="4">
    <source>
        <dbReference type="SAM" id="SignalP"/>
    </source>
</evidence>
<keyword evidence="2 4" id="KW-0732">Signal</keyword>
<protein>
    <recommendedName>
        <fullName evidence="5">Leucine-rich repeat-containing N-terminal plant-type domain-containing protein</fullName>
    </recommendedName>
</protein>
<keyword evidence="3" id="KW-0677">Repeat</keyword>
<dbReference type="Proteomes" id="UP001141253">
    <property type="component" value="Chromosome 2"/>
</dbReference>
<name>A0ABQ9BZA2_9ROSI</name>
<reference evidence="6" key="2">
    <citation type="journal article" date="2023" name="Int. J. Mol. Sci.">
        <title>De Novo Assembly and Annotation of 11 Diverse Shrub Willow (Salix) Genomes Reveals Novel Gene Organization in Sex-Linked Regions.</title>
        <authorList>
            <person name="Hyden B."/>
            <person name="Feng K."/>
            <person name="Yates T.B."/>
            <person name="Jawdy S."/>
            <person name="Cereghino C."/>
            <person name="Smart L.B."/>
            <person name="Muchero W."/>
        </authorList>
    </citation>
    <scope>NUCLEOTIDE SEQUENCE</scope>
    <source>
        <tissue evidence="6">Shoot tip</tissue>
    </source>
</reference>
<dbReference type="Pfam" id="PF00560">
    <property type="entry name" value="LRR_1"/>
    <property type="match status" value="2"/>
</dbReference>
<feature type="signal peptide" evidence="4">
    <location>
        <begin position="1"/>
        <end position="21"/>
    </location>
</feature>
<sequence>MKRFLCFLLLILVPLFTPCIGYSDLEVLLKLKTSMYGRNGTGLEDWVASPASPTAHCYFSGVKCDEESRVVSLNVSFGYLPWSNPSRDWAVEQACESYSVESFPGKISLGMAQLEVLDVYNNNFSGSLPTEIVSLKNLKHVHLGGNFFSGTIPEEYSEILSLEYLA</sequence>
<dbReference type="PANTHER" id="PTHR48060:SF21">
    <property type="entry name" value="L DOMAIN-LIKE PROTEIN"/>
    <property type="match status" value="1"/>
</dbReference>
<dbReference type="InterPro" id="IPR032675">
    <property type="entry name" value="LRR_dom_sf"/>
</dbReference>
<dbReference type="PANTHER" id="PTHR48060">
    <property type="entry name" value="DNA DAMAGE-REPAIR/TOLERATION PROTEIN DRT100"/>
    <property type="match status" value="1"/>
</dbReference>
<dbReference type="InterPro" id="IPR013210">
    <property type="entry name" value="LRR_N_plant-typ"/>
</dbReference>
<reference evidence="6" key="1">
    <citation type="submission" date="2022-10" db="EMBL/GenBank/DDBJ databases">
        <authorList>
            <person name="Hyden B.L."/>
            <person name="Feng K."/>
            <person name="Yates T."/>
            <person name="Jawdy S."/>
            <person name="Smart L.B."/>
            <person name="Muchero W."/>
        </authorList>
    </citation>
    <scope>NUCLEOTIDE SEQUENCE</scope>
    <source>
        <tissue evidence="6">Shoot tip</tissue>
    </source>
</reference>
<dbReference type="SUPFAM" id="SSF52058">
    <property type="entry name" value="L domain-like"/>
    <property type="match status" value="1"/>
</dbReference>
<proteinExistence type="predicted"/>
<evidence type="ECO:0000259" key="5">
    <source>
        <dbReference type="Pfam" id="PF08263"/>
    </source>
</evidence>
<dbReference type="Pfam" id="PF08263">
    <property type="entry name" value="LRRNT_2"/>
    <property type="match status" value="1"/>
</dbReference>
<dbReference type="InterPro" id="IPR001611">
    <property type="entry name" value="Leu-rich_rpt"/>
</dbReference>
<dbReference type="InterPro" id="IPR053211">
    <property type="entry name" value="DNA_repair-toleration"/>
</dbReference>
<evidence type="ECO:0000256" key="1">
    <source>
        <dbReference type="ARBA" id="ARBA00022614"/>
    </source>
</evidence>
<dbReference type="Gene3D" id="3.80.10.10">
    <property type="entry name" value="Ribonuclease Inhibitor"/>
    <property type="match status" value="1"/>
</dbReference>
<evidence type="ECO:0000256" key="3">
    <source>
        <dbReference type="ARBA" id="ARBA00022737"/>
    </source>
</evidence>
<dbReference type="EMBL" id="JAPFFI010000006">
    <property type="protein sequence ID" value="KAJ6390977.1"/>
    <property type="molecule type" value="Genomic_DNA"/>
</dbReference>
<evidence type="ECO:0000313" key="7">
    <source>
        <dbReference type="Proteomes" id="UP001141253"/>
    </source>
</evidence>
<gene>
    <name evidence="6" type="ORF">OIU77_025063</name>
</gene>
<organism evidence="6 7">
    <name type="scientific">Salix suchowensis</name>
    <dbReference type="NCBI Taxonomy" id="1278906"/>
    <lineage>
        <taxon>Eukaryota</taxon>
        <taxon>Viridiplantae</taxon>
        <taxon>Streptophyta</taxon>
        <taxon>Embryophyta</taxon>
        <taxon>Tracheophyta</taxon>
        <taxon>Spermatophyta</taxon>
        <taxon>Magnoliopsida</taxon>
        <taxon>eudicotyledons</taxon>
        <taxon>Gunneridae</taxon>
        <taxon>Pentapetalae</taxon>
        <taxon>rosids</taxon>
        <taxon>fabids</taxon>
        <taxon>Malpighiales</taxon>
        <taxon>Salicaceae</taxon>
        <taxon>Saliceae</taxon>
        <taxon>Salix</taxon>
    </lineage>
</organism>
<evidence type="ECO:0000313" key="6">
    <source>
        <dbReference type="EMBL" id="KAJ6390977.1"/>
    </source>
</evidence>